<evidence type="ECO:0000256" key="8">
    <source>
        <dbReference type="RuleBase" id="RU363032"/>
    </source>
</evidence>
<dbReference type="InterPro" id="IPR035906">
    <property type="entry name" value="MetI-like_sf"/>
</dbReference>
<keyword evidence="10" id="KW-0067">ATP-binding</keyword>
<dbReference type="GeneID" id="56440224"/>
<dbReference type="KEGG" id="bpip:BPP43_06900"/>
<organism evidence="10 11">
    <name type="scientific">Brachyspira pilosicoli P43/6/78</name>
    <dbReference type="NCBI Taxonomy" id="1042417"/>
    <lineage>
        <taxon>Bacteria</taxon>
        <taxon>Pseudomonadati</taxon>
        <taxon>Spirochaetota</taxon>
        <taxon>Spirochaetia</taxon>
        <taxon>Brachyspirales</taxon>
        <taxon>Brachyspiraceae</taxon>
        <taxon>Brachyspira</taxon>
    </lineage>
</organism>
<evidence type="ECO:0000256" key="3">
    <source>
        <dbReference type="ARBA" id="ARBA00022448"/>
    </source>
</evidence>
<dbReference type="RefSeq" id="WP_013244594.1">
    <property type="nucleotide sequence ID" value="NC_019908.1"/>
</dbReference>
<sequence length="270" mass="30355">MIKKILSRTYIAFIFLFLYAPIAILIFFSFNKARGRGVFTGFTFEWYERLFSNNLILTSFLNTIIVAAVSSVLATIIGTMAAIGISSFNKKMKSAIMGVTYISIINPEIVTGVSLMLLFVIMKLKFGFTTLILAHITFNIPYVILNVLPKLRQQDSSLYEAALDLGCTPTLAFWKVVIPDIFPGIIAGFLMALTYSLDDFVVSYFTSGITSQTLPITIYSMTRKRVSPEINAISTVIFTIVLITLVVINIKEIKKEKYLTQLKRKFNKNN</sequence>
<dbReference type="Proteomes" id="UP000010793">
    <property type="component" value="Chromosome"/>
</dbReference>
<feature type="transmembrane region" description="Helical" evidence="8">
    <location>
        <begin position="128"/>
        <end position="148"/>
    </location>
</feature>
<dbReference type="Pfam" id="PF00528">
    <property type="entry name" value="BPD_transp_1"/>
    <property type="match status" value="1"/>
</dbReference>
<accession>A0A3B6VNC3</accession>
<keyword evidence="5 8" id="KW-0812">Transmembrane</keyword>
<comment type="similarity">
    <text evidence="2">Belongs to the binding-protein-dependent transport system permease family. CysTW subfamily.</text>
</comment>
<feature type="transmembrane region" description="Helical" evidence="8">
    <location>
        <begin position="230"/>
        <end position="250"/>
    </location>
</feature>
<evidence type="ECO:0000256" key="6">
    <source>
        <dbReference type="ARBA" id="ARBA00022989"/>
    </source>
</evidence>
<feature type="transmembrane region" description="Helical" evidence="8">
    <location>
        <begin position="176"/>
        <end position="197"/>
    </location>
</feature>
<reference evidence="10 11" key="1">
    <citation type="journal article" date="2013" name="Genome Announc.">
        <title>Complete Genome Sequence of the Porcine Strain Brachyspira pilosicoli P43/6/78(T.).</title>
        <authorList>
            <person name="Lin C."/>
            <person name="den Bakker H.C."/>
            <person name="Suzuki H."/>
            <person name="Lefebure T."/>
            <person name="Ponnala L."/>
            <person name="Sun Q."/>
            <person name="Stanhope M.J."/>
            <person name="Wiedmann M."/>
            <person name="Duhamel G.E."/>
        </authorList>
    </citation>
    <scope>NUCLEOTIDE SEQUENCE [LARGE SCALE GENOMIC DNA]</scope>
    <source>
        <strain evidence="10 11">P43/6/78</strain>
    </source>
</reference>
<keyword evidence="10" id="KW-0547">Nucleotide-binding</keyword>
<dbReference type="GO" id="GO:0055085">
    <property type="term" value="P:transmembrane transport"/>
    <property type="evidence" value="ECO:0007669"/>
    <property type="project" value="InterPro"/>
</dbReference>
<dbReference type="CDD" id="cd06261">
    <property type="entry name" value="TM_PBP2"/>
    <property type="match status" value="1"/>
</dbReference>
<dbReference type="PANTHER" id="PTHR43848:SF2">
    <property type="entry name" value="PUTRESCINE TRANSPORT SYSTEM PERMEASE PROTEIN POTI"/>
    <property type="match status" value="1"/>
</dbReference>
<dbReference type="PROSITE" id="PS50928">
    <property type="entry name" value="ABC_TM1"/>
    <property type="match status" value="1"/>
</dbReference>
<keyword evidence="11" id="KW-1185">Reference proteome</keyword>
<evidence type="ECO:0000313" key="11">
    <source>
        <dbReference type="Proteomes" id="UP000010793"/>
    </source>
</evidence>
<proteinExistence type="inferred from homology"/>
<comment type="subcellular location">
    <subcellularLocation>
        <location evidence="1 8">Cell membrane</location>
        <topology evidence="1 8">Multi-pass membrane protein</topology>
    </subcellularLocation>
</comment>
<evidence type="ECO:0000256" key="4">
    <source>
        <dbReference type="ARBA" id="ARBA00022475"/>
    </source>
</evidence>
<name>A0A3B6VNC3_BRAPL</name>
<dbReference type="Gene3D" id="1.10.3720.10">
    <property type="entry name" value="MetI-like"/>
    <property type="match status" value="1"/>
</dbReference>
<keyword evidence="6 8" id="KW-1133">Transmembrane helix</keyword>
<dbReference type="GO" id="GO:0005886">
    <property type="term" value="C:plasma membrane"/>
    <property type="evidence" value="ECO:0007669"/>
    <property type="project" value="UniProtKB-SubCell"/>
</dbReference>
<dbReference type="AlphaFoldDB" id="A0A3B6VNC3"/>
<evidence type="ECO:0000256" key="5">
    <source>
        <dbReference type="ARBA" id="ARBA00022692"/>
    </source>
</evidence>
<evidence type="ECO:0000256" key="7">
    <source>
        <dbReference type="ARBA" id="ARBA00023136"/>
    </source>
</evidence>
<keyword evidence="4" id="KW-1003">Cell membrane</keyword>
<feature type="transmembrane region" description="Helical" evidence="8">
    <location>
        <begin position="95"/>
        <end position="122"/>
    </location>
</feature>
<keyword evidence="3 8" id="KW-0813">Transport</keyword>
<gene>
    <name evidence="10" type="ORF">BPP43_06900</name>
</gene>
<dbReference type="PANTHER" id="PTHR43848">
    <property type="entry name" value="PUTRESCINE TRANSPORT SYSTEM PERMEASE PROTEIN POTI"/>
    <property type="match status" value="1"/>
</dbReference>
<feature type="transmembrane region" description="Helical" evidence="8">
    <location>
        <begin position="12"/>
        <end position="30"/>
    </location>
</feature>
<protein>
    <submittedName>
        <fullName evidence="10">Spermidine/putrescine transport transport ATP-binding protein PotC</fullName>
    </submittedName>
</protein>
<dbReference type="SUPFAM" id="SSF161098">
    <property type="entry name" value="MetI-like"/>
    <property type="match status" value="1"/>
</dbReference>
<keyword evidence="7 8" id="KW-0472">Membrane</keyword>
<evidence type="ECO:0000313" key="10">
    <source>
        <dbReference type="EMBL" id="AGA66614.1"/>
    </source>
</evidence>
<evidence type="ECO:0000256" key="1">
    <source>
        <dbReference type="ARBA" id="ARBA00004651"/>
    </source>
</evidence>
<dbReference type="InterPro" id="IPR000515">
    <property type="entry name" value="MetI-like"/>
</dbReference>
<evidence type="ECO:0000256" key="2">
    <source>
        <dbReference type="ARBA" id="ARBA00007069"/>
    </source>
</evidence>
<dbReference type="InterPro" id="IPR051789">
    <property type="entry name" value="Bact_Polyamine_Transport"/>
</dbReference>
<dbReference type="GO" id="GO:0005524">
    <property type="term" value="F:ATP binding"/>
    <property type="evidence" value="ECO:0007669"/>
    <property type="project" value="UniProtKB-KW"/>
</dbReference>
<feature type="transmembrane region" description="Helical" evidence="8">
    <location>
        <begin position="50"/>
        <end position="83"/>
    </location>
</feature>
<dbReference type="EMBL" id="CP002873">
    <property type="protein sequence ID" value="AGA66614.1"/>
    <property type="molecule type" value="Genomic_DNA"/>
</dbReference>
<feature type="domain" description="ABC transmembrane type-1" evidence="9">
    <location>
        <begin position="60"/>
        <end position="248"/>
    </location>
</feature>
<evidence type="ECO:0000259" key="9">
    <source>
        <dbReference type="PROSITE" id="PS50928"/>
    </source>
</evidence>